<comment type="caution">
    <text evidence="1">The sequence shown here is derived from an EMBL/GenBank/DDBJ whole genome shotgun (WGS) entry which is preliminary data.</text>
</comment>
<dbReference type="Proteomes" id="UP001141806">
    <property type="component" value="Unassembled WGS sequence"/>
</dbReference>
<name>A0A9Q0KY58_9MAGN</name>
<dbReference type="OrthoDB" id="2276068at2759"/>
<accession>A0A9Q0KY58</accession>
<gene>
    <name evidence="1" type="ORF">NE237_009616</name>
</gene>
<proteinExistence type="predicted"/>
<reference evidence="1" key="1">
    <citation type="journal article" date="2023" name="Plant J.">
        <title>The genome of the king protea, Protea cynaroides.</title>
        <authorList>
            <person name="Chang J."/>
            <person name="Duong T.A."/>
            <person name="Schoeman C."/>
            <person name="Ma X."/>
            <person name="Roodt D."/>
            <person name="Barker N."/>
            <person name="Li Z."/>
            <person name="Van de Peer Y."/>
            <person name="Mizrachi E."/>
        </authorList>
    </citation>
    <scope>NUCLEOTIDE SEQUENCE</scope>
    <source>
        <tissue evidence="1">Young leaves</tissue>
    </source>
</reference>
<keyword evidence="2" id="KW-1185">Reference proteome</keyword>
<dbReference type="AlphaFoldDB" id="A0A9Q0KY58"/>
<evidence type="ECO:0000313" key="1">
    <source>
        <dbReference type="EMBL" id="KAJ4978836.1"/>
    </source>
</evidence>
<dbReference type="EMBL" id="JAMYWD010000002">
    <property type="protein sequence ID" value="KAJ4978836.1"/>
    <property type="molecule type" value="Genomic_DNA"/>
</dbReference>
<sequence>MGGEGARSHFSRSCYERDLVRLLGGAIAGILSLTDEHYGISVVEYMAAGAIPIDGVSQATLEPGFLRNDFIMISRCNPPDFFSYLQIRVGNFCT</sequence>
<organism evidence="1 2">
    <name type="scientific">Protea cynaroides</name>
    <dbReference type="NCBI Taxonomy" id="273540"/>
    <lineage>
        <taxon>Eukaryota</taxon>
        <taxon>Viridiplantae</taxon>
        <taxon>Streptophyta</taxon>
        <taxon>Embryophyta</taxon>
        <taxon>Tracheophyta</taxon>
        <taxon>Spermatophyta</taxon>
        <taxon>Magnoliopsida</taxon>
        <taxon>Proteales</taxon>
        <taxon>Proteaceae</taxon>
        <taxon>Protea</taxon>
    </lineage>
</organism>
<protein>
    <submittedName>
        <fullName evidence="1">Uncharacterized protein</fullName>
    </submittedName>
</protein>
<evidence type="ECO:0000313" key="2">
    <source>
        <dbReference type="Proteomes" id="UP001141806"/>
    </source>
</evidence>